<feature type="region of interest" description="Disordered" evidence="1">
    <location>
        <begin position="28"/>
        <end position="64"/>
    </location>
</feature>
<feature type="compositionally biased region" description="Basic and acidic residues" evidence="1">
    <location>
        <begin position="116"/>
        <end position="127"/>
    </location>
</feature>
<feature type="region of interest" description="Disordered" evidence="1">
    <location>
        <begin position="105"/>
        <end position="163"/>
    </location>
</feature>
<sequence>MQASSAIFADFVRKFSELEEENAALKQSLQSEKDAHISTKNLLSSVMQQLQSDPDRKPPGESGINAIQNADMKEFAQKSIAFCDQMRAFASHILNQSLVQDPDLAEVKSDSASADSNEKISSPERSEQAGAEKPVDSEPTSDHEEAPGAPGQDAWIPDSTAKFDPDNKHIEAQLLRLERDFERLLREHSNKIELNSLFRLYFRRFHREPTAFPNTSLEDTIRAFPGGIIHIESTELGQFVILRSSKCPSQERTFSRSEVRISRQTRRSRSRSPRSSRNASRGRSRSQGRERFVRNFSKSNRGEEGHRPTRSFYRFARSQDGSLVCIYYNSRTCPNKPCSYAHICGQCGKSSHGMRTCPSLQQDGNNMTL</sequence>
<organism evidence="2">
    <name type="scientific">Spongospora subterranea</name>
    <dbReference type="NCBI Taxonomy" id="70186"/>
    <lineage>
        <taxon>Eukaryota</taxon>
        <taxon>Sar</taxon>
        <taxon>Rhizaria</taxon>
        <taxon>Endomyxa</taxon>
        <taxon>Phytomyxea</taxon>
        <taxon>Plasmodiophorida</taxon>
        <taxon>Plasmodiophoridae</taxon>
        <taxon>Spongospora</taxon>
    </lineage>
</organism>
<accession>A0A0H5RNR6</accession>
<feature type="compositionally biased region" description="Polar residues" evidence="1">
    <location>
        <begin position="38"/>
        <end position="52"/>
    </location>
</feature>
<reference evidence="2" key="1">
    <citation type="submission" date="2015-04" db="EMBL/GenBank/DDBJ databases">
        <title>The genome sequence of the plant pathogenic Rhizarian Plasmodiophora brassicae reveals insights in its biotrophic life cycle and the origin of chitin synthesis.</title>
        <authorList>
            <person name="Schwelm A."/>
            <person name="Fogelqvist J."/>
            <person name="Knaust A."/>
            <person name="Julke S."/>
            <person name="Lilja T."/>
            <person name="Dhandapani V."/>
            <person name="Bonilla-Rosso G."/>
            <person name="Karlsson M."/>
            <person name="Shevchenko A."/>
            <person name="Choi S.R."/>
            <person name="Kim H.G."/>
            <person name="Park J.Y."/>
            <person name="Lim Y.P."/>
            <person name="Ludwig-Muller J."/>
            <person name="Dixelius C."/>
        </authorList>
    </citation>
    <scope>NUCLEOTIDE SEQUENCE</scope>
    <source>
        <tissue evidence="2">Potato root galls</tissue>
    </source>
</reference>
<proteinExistence type="predicted"/>
<evidence type="ECO:0000313" key="2">
    <source>
        <dbReference type="EMBL" id="CRZ10374.1"/>
    </source>
</evidence>
<protein>
    <submittedName>
        <fullName evidence="2">Uncharacterized protein</fullName>
    </submittedName>
</protein>
<feature type="region of interest" description="Disordered" evidence="1">
    <location>
        <begin position="253"/>
        <end position="307"/>
    </location>
</feature>
<feature type="compositionally biased region" description="Basic residues" evidence="1">
    <location>
        <begin position="263"/>
        <end position="286"/>
    </location>
</feature>
<name>A0A0H5RNR6_9EUKA</name>
<dbReference type="AlphaFoldDB" id="A0A0H5RNR6"/>
<feature type="compositionally biased region" description="Basic and acidic residues" evidence="1">
    <location>
        <begin position="133"/>
        <end position="146"/>
    </location>
</feature>
<evidence type="ECO:0000256" key="1">
    <source>
        <dbReference type="SAM" id="MobiDB-lite"/>
    </source>
</evidence>
<dbReference type="EMBL" id="HACM01009932">
    <property type="protein sequence ID" value="CRZ10374.1"/>
    <property type="molecule type" value="Transcribed_RNA"/>
</dbReference>